<protein>
    <submittedName>
        <fullName evidence="2">Histone acetyltransferase HPA2/related acetyltransferase</fullName>
    </submittedName>
</protein>
<dbReference type="RefSeq" id="WP_022631567.1">
    <property type="nucleotide sequence ID" value="NZ_AMWE01000001.1"/>
</dbReference>
<dbReference type="Pfam" id="PF13508">
    <property type="entry name" value="Acetyltransf_7"/>
    <property type="match status" value="1"/>
</dbReference>
<feature type="domain" description="N-acetyltransferase" evidence="1">
    <location>
        <begin position="11"/>
        <end position="146"/>
    </location>
</feature>
<dbReference type="Gene3D" id="3.40.630.30">
    <property type="match status" value="1"/>
</dbReference>
<dbReference type="SUPFAM" id="SSF55729">
    <property type="entry name" value="Acyl-CoA N-acyltransferases (Nat)"/>
    <property type="match status" value="1"/>
</dbReference>
<organism evidence="2 3">
    <name type="scientific">Dickeya solani D s0432-1</name>
    <dbReference type="NCBI Taxonomy" id="1231725"/>
    <lineage>
        <taxon>Bacteria</taxon>
        <taxon>Pseudomonadati</taxon>
        <taxon>Pseudomonadota</taxon>
        <taxon>Gammaproteobacteria</taxon>
        <taxon>Enterobacterales</taxon>
        <taxon>Pectobacteriaceae</taxon>
        <taxon>Dickeya</taxon>
    </lineage>
</organism>
<evidence type="ECO:0000259" key="1">
    <source>
        <dbReference type="PROSITE" id="PS51186"/>
    </source>
</evidence>
<dbReference type="AlphaFoldDB" id="A0AAV3KE32"/>
<dbReference type="GeneID" id="43518759"/>
<dbReference type="GO" id="GO:0016747">
    <property type="term" value="F:acyltransferase activity, transferring groups other than amino-acyl groups"/>
    <property type="evidence" value="ECO:0007669"/>
    <property type="project" value="InterPro"/>
</dbReference>
<reference evidence="3" key="1">
    <citation type="journal article" date="2013" name="Diversity">
        <title>Genome Sequence of Dickeya solani, a New soft Rot Pathogen of Potato, Suggests its Emergence May Be Related to a Novel Combination of Non-Ribosomal Peptide/Polyketide Synthetase Clusters.</title>
        <authorList>
            <person name="Garlant L."/>
            <person name="Koskinen P."/>
            <person name="Rouhiainen L."/>
            <person name="Laine P."/>
            <person name="Paulin L."/>
            <person name="Auvinen P."/>
            <person name="Holm L."/>
            <person name="Pirhonen M."/>
        </authorList>
    </citation>
    <scope>NUCLEOTIDE SEQUENCE [LARGE SCALE GENOMIC DNA]</scope>
    <source>
        <strain evidence="3">D s0432-1</strain>
    </source>
</reference>
<evidence type="ECO:0000313" key="2">
    <source>
        <dbReference type="EMBL" id="ERO59073.1"/>
    </source>
</evidence>
<comment type="caution">
    <text evidence="2">The sequence shown here is derived from an EMBL/GenBank/DDBJ whole genome shotgun (WGS) entry which is preliminary data.</text>
</comment>
<evidence type="ECO:0000313" key="3">
    <source>
        <dbReference type="Proteomes" id="UP000017142"/>
    </source>
</evidence>
<dbReference type="CDD" id="cd04301">
    <property type="entry name" value="NAT_SF"/>
    <property type="match status" value="1"/>
</dbReference>
<dbReference type="PROSITE" id="PS51186">
    <property type="entry name" value="GNAT"/>
    <property type="match status" value="1"/>
</dbReference>
<accession>A0AAV3KE32</accession>
<dbReference type="PANTHER" id="PTHR43233">
    <property type="entry name" value="FAMILY N-ACETYLTRANSFERASE, PUTATIVE (AFU_ORTHOLOGUE AFUA_6G03350)-RELATED"/>
    <property type="match status" value="1"/>
</dbReference>
<name>A0AAV3KE32_9GAMM</name>
<dbReference type="InterPro" id="IPR053144">
    <property type="entry name" value="Acetyltransferase_Butenolide"/>
</dbReference>
<dbReference type="Proteomes" id="UP000017142">
    <property type="component" value="Unassembled WGS sequence"/>
</dbReference>
<gene>
    <name evidence="2" type="ORF">A544_0032</name>
</gene>
<sequence length="170" mass="19511">MSAQWEKKDYQVSTDLQRLDLDIIHGYLTTSSWAAGIDRETVALSVANSLCFGLYHQARQIGFARMVTDFATFGYLCDVFVLPAHQGTGLGRFLVECTVNHPRLQRLRRQLLLTSTAPWLYQKVGYEPVNRQDYAWTFVRKDIYNTDVYNTDVYNTDVYNTDVYNTGAVS</sequence>
<dbReference type="InterPro" id="IPR016181">
    <property type="entry name" value="Acyl_CoA_acyltransferase"/>
</dbReference>
<dbReference type="EMBL" id="AMWE01000001">
    <property type="protein sequence ID" value="ERO59073.1"/>
    <property type="molecule type" value="Genomic_DNA"/>
</dbReference>
<dbReference type="InterPro" id="IPR000182">
    <property type="entry name" value="GNAT_dom"/>
</dbReference>
<dbReference type="PANTHER" id="PTHR43233:SF1">
    <property type="entry name" value="FAMILY N-ACETYLTRANSFERASE, PUTATIVE (AFU_ORTHOLOGUE AFUA_6G03350)-RELATED"/>
    <property type="match status" value="1"/>
</dbReference>
<proteinExistence type="predicted"/>